<accession>A0AA86NIG3</accession>
<keyword evidence="1" id="KW-1133">Transmembrane helix</keyword>
<dbReference type="AlphaFoldDB" id="A0AA86NIG3"/>
<evidence type="ECO:0000313" key="2">
    <source>
        <dbReference type="EMBL" id="CAI9919576.1"/>
    </source>
</evidence>
<keyword evidence="1" id="KW-0812">Transmembrane</keyword>
<evidence type="ECO:0000313" key="4">
    <source>
        <dbReference type="Proteomes" id="UP001642409"/>
    </source>
</evidence>
<reference evidence="2" key="1">
    <citation type="submission" date="2023-06" db="EMBL/GenBank/DDBJ databases">
        <authorList>
            <person name="Kurt Z."/>
        </authorList>
    </citation>
    <scope>NUCLEOTIDE SEQUENCE</scope>
</reference>
<gene>
    <name evidence="3" type="ORF">HINF_LOCUS57304</name>
    <name evidence="2" type="ORF">HINF_LOCUS7221</name>
</gene>
<dbReference type="EMBL" id="CAXDID020000315">
    <property type="protein sequence ID" value="CAL6075639.1"/>
    <property type="molecule type" value="Genomic_DNA"/>
</dbReference>
<name>A0AA86NIG3_9EUKA</name>
<comment type="caution">
    <text evidence="2">The sequence shown here is derived from an EMBL/GenBank/DDBJ whole genome shotgun (WGS) entry which is preliminary data.</text>
</comment>
<keyword evidence="4" id="KW-1185">Reference proteome</keyword>
<reference evidence="3 4" key="2">
    <citation type="submission" date="2024-07" db="EMBL/GenBank/DDBJ databases">
        <authorList>
            <person name="Akdeniz Z."/>
        </authorList>
    </citation>
    <scope>NUCLEOTIDE SEQUENCE [LARGE SCALE GENOMIC DNA]</scope>
</reference>
<proteinExistence type="predicted"/>
<feature type="transmembrane region" description="Helical" evidence="1">
    <location>
        <begin position="171"/>
        <end position="190"/>
    </location>
</feature>
<sequence>MLLAIISLQNYCLQGSKLTANATHHIFLFLGTKYCAKQEFDIKLRLEYNGTEFVFKKHAKLWNKVVAYNCSNLLGSQDCTMNFNYDSAEFFTEDDEEYENIGPAEIQTKTEQEEQFQTLVDPIPTEPTVEQTQETVEPEQIQTLEEPILDVAPEVPTLYKEEVQTKSNKTLVISSVAGGTLLVCGILFASKKATKAKGKRVLYI</sequence>
<keyword evidence="1" id="KW-0472">Membrane</keyword>
<protein>
    <submittedName>
        <fullName evidence="3">Hypothetical_protein</fullName>
    </submittedName>
</protein>
<dbReference type="Proteomes" id="UP001642409">
    <property type="component" value="Unassembled WGS sequence"/>
</dbReference>
<evidence type="ECO:0000313" key="3">
    <source>
        <dbReference type="EMBL" id="CAL6075639.1"/>
    </source>
</evidence>
<dbReference type="EMBL" id="CATOUU010000181">
    <property type="protein sequence ID" value="CAI9919576.1"/>
    <property type="molecule type" value="Genomic_DNA"/>
</dbReference>
<evidence type="ECO:0000256" key="1">
    <source>
        <dbReference type="SAM" id="Phobius"/>
    </source>
</evidence>
<organism evidence="2">
    <name type="scientific">Hexamita inflata</name>
    <dbReference type="NCBI Taxonomy" id="28002"/>
    <lineage>
        <taxon>Eukaryota</taxon>
        <taxon>Metamonada</taxon>
        <taxon>Diplomonadida</taxon>
        <taxon>Hexamitidae</taxon>
        <taxon>Hexamitinae</taxon>
        <taxon>Hexamita</taxon>
    </lineage>
</organism>